<dbReference type="InParanoid" id="A0A0D0A4G7"/>
<accession>A0A0D0A4G7</accession>
<proteinExistence type="predicted"/>
<dbReference type="AlphaFoldDB" id="A0A0D0A4G7"/>
<organism evidence="1 2">
    <name type="scientific">Suillus luteus UH-Slu-Lm8-n1</name>
    <dbReference type="NCBI Taxonomy" id="930992"/>
    <lineage>
        <taxon>Eukaryota</taxon>
        <taxon>Fungi</taxon>
        <taxon>Dikarya</taxon>
        <taxon>Basidiomycota</taxon>
        <taxon>Agaricomycotina</taxon>
        <taxon>Agaricomycetes</taxon>
        <taxon>Agaricomycetidae</taxon>
        <taxon>Boletales</taxon>
        <taxon>Suillineae</taxon>
        <taxon>Suillaceae</taxon>
        <taxon>Suillus</taxon>
    </lineage>
</organism>
<gene>
    <name evidence="1" type="ORF">CY34DRAFT_100131</name>
</gene>
<reference evidence="1 2" key="1">
    <citation type="submission" date="2014-04" db="EMBL/GenBank/DDBJ databases">
        <authorList>
            <consortium name="DOE Joint Genome Institute"/>
            <person name="Kuo A."/>
            <person name="Ruytinx J."/>
            <person name="Rineau F."/>
            <person name="Colpaert J."/>
            <person name="Kohler A."/>
            <person name="Nagy L.G."/>
            <person name="Floudas D."/>
            <person name="Copeland A."/>
            <person name="Barry K.W."/>
            <person name="Cichocki N."/>
            <person name="Veneault-Fourrey C."/>
            <person name="LaButti K."/>
            <person name="Lindquist E.A."/>
            <person name="Lipzen A."/>
            <person name="Lundell T."/>
            <person name="Morin E."/>
            <person name="Murat C."/>
            <person name="Sun H."/>
            <person name="Tunlid A."/>
            <person name="Henrissat B."/>
            <person name="Grigoriev I.V."/>
            <person name="Hibbett D.S."/>
            <person name="Martin F."/>
            <person name="Nordberg H.P."/>
            <person name="Cantor M.N."/>
            <person name="Hua S.X."/>
        </authorList>
    </citation>
    <scope>NUCLEOTIDE SEQUENCE [LARGE SCALE GENOMIC DNA]</scope>
    <source>
        <strain evidence="1 2">UH-Slu-Lm8-n1</strain>
    </source>
</reference>
<dbReference type="STRING" id="930992.A0A0D0A4G7"/>
<keyword evidence="2" id="KW-1185">Reference proteome</keyword>
<reference evidence="2" key="2">
    <citation type="submission" date="2015-01" db="EMBL/GenBank/DDBJ databases">
        <title>Evolutionary Origins and Diversification of the Mycorrhizal Mutualists.</title>
        <authorList>
            <consortium name="DOE Joint Genome Institute"/>
            <consortium name="Mycorrhizal Genomics Consortium"/>
            <person name="Kohler A."/>
            <person name="Kuo A."/>
            <person name="Nagy L.G."/>
            <person name="Floudas D."/>
            <person name="Copeland A."/>
            <person name="Barry K.W."/>
            <person name="Cichocki N."/>
            <person name="Veneault-Fourrey C."/>
            <person name="LaButti K."/>
            <person name="Lindquist E.A."/>
            <person name="Lipzen A."/>
            <person name="Lundell T."/>
            <person name="Morin E."/>
            <person name="Murat C."/>
            <person name="Riley R."/>
            <person name="Ohm R."/>
            <person name="Sun H."/>
            <person name="Tunlid A."/>
            <person name="Henrissat B."/>
            <person name="Grigoriev I.V."/>
            <person name="Hibbett D.S."/>
            <person name="Martin F."/>
        </authorList>
    </citation>
    <scope>NUCLEOTIDE SEQUENCE [LARGE SCALE GENOMIC DNA]</scope>
    <source>
        <strain evidence="2">UH-Slu-Lm8-n1</strain>
    </source>
</reference>
<name>A0A0D0A4G7_9AGAM</name>
<dbReference type="HOGENOM" id="CLU_003921_3_2_1"/>
<evidence type="ECO:0000313" key="1">
    <source>
        <dbReference type="EMBL" id="KIK33144.1"/>
    </source>
</evidence>
<dbReference type="OrthoDB" id="2682330at2759"/>
<sequence length="109" mass="12804">YLSSDDRELWSGLPQAKLSDYDAFIREVREMYPGWEGDRRYMVADLQAVAAKYSKMPMTWRDKLSEYVRAFRKIMQALMNKGTVGSTERDRIFWKVFLAKSNSKHAHAC</sequence>
<evidence type="ECO:0000313" key="2">
    <source>
        <dbReference type="Proteomes" id="UP000054485"/>
    </source>
</evidence>
<dbReference type="EMBL" id="KN836013">
    <property type="protein sequence ID" value="KIK33144.1"/>
    <property type="molecule type" value="Genomic_DNA"/>
</dbReference>
<dbReference type="Proteomes" id="UP000054485">
    <property type="component" value="Unassembled WGS sequence"/>
</dbReference>
<protein>
    <submittedName>
        <fullName evidence="1">Uncharacterized protein</fullName>
    </submittedName>
</protein>
<feature type="non-terminal residue" evidence="1">
    <location>
        <position position="1"/>
    </location>
</feature>